<evidence type="ECO:0000313" key="2">
    <source>
        <dbReference type="Proteomes" id="UP001148838"/>
    </source>
</evidence>
<dbReference type="EMBL" id="JAJSOF020000003">
    <property type="protein sequence ID" value="KAJ4450210.1"/>
    <property type="molecule type" value="Genomic_DNA"/>
</dbReference>
<proteinExistence type="predicted"/>
<sequence>MAGVCEDGNEPLGSLKARPLRAGGGGFYHLLVPLGAPEKRLRCLLEDECPREVCSSLARLDSQPEASLLQL</sequence>
<name>A0ABQ8TY59_PERAM</name>
<gene>
    <name evidence="1" type="ORF">ANN_01617</name>
</gene>
<organism evidence="1 2">
    <name type="scientific">Periplaneta americana</name>
    <name type="common">American cockroach</name>
    <name type="synonym">Blatta americana</name>
    <dbReference type="NCBI Taxonomy" id="6978"/>
    <lineage>
        <taxon>Eukaryota</taxon>
        <taxon>Metazoa</taxon>
        <taxon>Ecdysozoa</taxon>
        <taxon>Arthropoda</taxon>
        <taxon>Hexapoda</taxon>
        <taxon>Insecta</taxon>
        <taxon>Pterygota</taxon>
        <taxon>Neoptera</taxon>
        <taxon>Polyneoptera</taxon>
        <taxon>Dictyoptera</taxon>
        <taxon>Blattodea</taxon>
        <taxon>Blattoidea</taxon>
        <taxon>Blattidae</taxon>
        <taxon>Blattinae</taxon>
        <taxon>Periplaneta</taxon>
    </lineage>
</organism>
<accession>A0ABQ8TY59</accession>
<evidence type="ECO:0000313" key="1">
    <source>
        <dbReference type="EMBL" id="KAJ4450210.1"/>
    </source>
</evidence>
<keyword evidence="2" id="KW-1185">Reference proteome</keyword>
<comment type="caution">
    <text evidence="1">The sequence shown here is derived from an EMBL/GenBank/DDBJ whole genome shotgun (WGS) entry which is preliminary data.</text>
</comment>
<dbReference type="Proteomes" id="UP001148838">
    <property type="component" value="Unassembled WGS sequence"/>
</dbReference>
<protein>
    <submittedName>
        <fullName evidence="1">Uncharacterized protein</fullName>
    </submittedName>
</protein>
<reference evidence="1 2" key="1">
    <citation type="journal article" date="2022" name="Allergy">
        <title>Genome assembly and annotation of Periplaneta americana reveal a comprehensive cockroach allergen profile.</title>
        <authorList>
            <person name="Wang L."/>
            <person name="Xiong Q."/>
            <person name="Saelim N."/>
            <person name="Wang L."/>
            <person name="Nong W."/>
            <person name="Wan A.T."/>
            <person name="Shi M."/>
            <person name="Liu X."/>
            <person name="Cao Q."/>
            <person name="Hui J.H.L."/>
            <person name="Sookrung N."/>
            <person name="Leung T.F."/>
            <person name="Tungtrongchitr A."/>
            <person name="Tsui S.K.W."/>
        </authorList>
    </citation>
    <scope>NUCLEOTIDE SEQUENCE [LARGE SCALE GENOMIC DNA]</scope>
    <source>
        <strain evidence="1">PWHHKU_190912</strain>
    </source>
</reference>